<keyword evidence="1" id="KW-0812">Transmembrane</keyword>
<evidence type="ECO:0000313" key="3">
    <source>
        <dbReference type="Proteomes" id="UP000269154"/>
    </source>
</evidence>
<sequence length="200" mass="21873">MVNQKQPILNNDEIKQLFIKGVNIFLAGSAITLVFGFMIWFVHGTIMVSDLSEKIVAKGWGALIALMAVFLSFIVPSIVTLFGFAVMALLVWWLSRVFSQYEEFQPTALIVYQLVAPVGMIAALILASPVLISYAVIRLFNGSGQALISEVKEASSILLPLESDNKFMSGTPAVESQYLTGEKLMSGSQAVETQYLEGEN</sequence>
<keyword evidence="1" id="KW-1133">Transmembrane helix</keyword>
<dbReference type="EMBL" id="RCBY01000073">
    <property type="protein sequence ID" value="RQH42309.1"/>
    <property type="molecule type" value="Genomic_DNA"/>
</dbReference>
<keyword evidence="1" id="KW-0472">Membrane</keyword>
<reference evidence="2 3" key="1">
    <citation type="journal article" date="2018" name="ACS Chem. Biol.">
        <title>Ketoreductase domain dysfunction expands chemodiversity: malyngamide biosynthesis in the cyanobacterium Okeania hirsuta.</title>
        <authorList>
            <person name="Moss N.A."/>
            <person name="Leao T."/>
            <person name="Rankin M."/>
            <person name="McCullough T.M."/>
            <person name="Qu P."/>
            <person name="Korobeynikov A."/>
            <person name="Smith J.L."/>
            <person name="Gerwick L."/>
            <person name="Gerwick W.H."/>
        </authorList>
    </citation>
    <scope>NUCLEOTIDE SEQUENCE [LARGE SCALE GENOMIC DNA]</scope>
    <source>
        <strain evidence="2 3">PAB10Feb10-1</strain>
    </source>
</reference>
<comment type="caution">
    <text evidence="2">The sequence shown here is derived from an EMBL/GenBank/DDBJ whole genome shotgun (WGS) entry which is preliminary data.</text>
</comment>
<dbReference type="RefSeq" id="WP_124146889.1">
    <property type="nucleotide sequence ID" value="NZ_CAWOKI010000205.1"/>
</dbReference>
<feature type="transmembrane region" description="Helical" evidence="1">
    <location>
        <begin position="114"/>
        <end position="137"/>
    </location>
</feature>
<accession>A0A3N6NKT9</accession>
<feature type="transmembrane region" description="Helical" evidence="1">
    <location>
        <begin position="22"/>
        <end position="42"/>
    </location>
</feature>
<dbReference type="Proteomes" id="UP000269154">
    <property type="component" value="Unassembled WGS sequence"/>
</dbReference>
<organism evidence="2 3">
    <name type="scientific">Okeania hirsuta</name>
    <dbReference type="NCBI Taxonomy" id="1458930"/>
    <lineage>
        <taxon>Bacteria</taxon>
        <taxon>Bacillati</taxon>
        <taxon>Cyanobacteriota</taxon>
        <taxon>Cyanophyceae</taxon>
        <taxon>Oscillatoriophycideae</taxon>
        <taxon>Oscillatoriales</taxon>
        <taxon>Microcoleaceae</taxon>
        <taxon>Okeania</taxon>
    </lineage>
</organism>
<dbReference type="AlphaFoldDB" id="A0A3N6NKT9"/>
<feature type="transmembrane region" description="Helical" evidence="1">
    <location>
        <begin position="63"/>
        <end position="94"/>
    </location>
</feature>
<protein>
    <submittedName>
        <fullName evidence="2">Uncharacterized protein</fullName>
    </submittedName>
</protein>
<keyword evidence="3" id="KW-1185">Reference proteome</keyword>
<name>A0A3N6NKT9_9CYAN</name>
<gene>
    <name evidence="2" type="ORF">D5R40_14585</name>
</gene>
<evidence type="ECO:0000256" key="1">
    <source>
        <dbReference type="SAM" id="Phobius"/>
    </source>
</evidence>
<proteinExistence type="predicted"/>
<evidence type="ECO:0000313" key="2">
    <source>
        <dbReference type="EMBL" id="RQH42309.1"/>
    </source>
</evidence>